<evidence type="ECO:0000313" key="3">
    <source>
        <dbReference type="Proteomes" id="UP000609064"/>
    </source>
</evidence>
<accession>A0A916YQ37</accession>
<keyword evidence="3" id="KW-1185">Reference proteome</keyword>
<dbReference type="RefSeq" id="WP_188765915.1">
    <property type="nucleotide sequence ID" value="NZ_BMKK01000003.1"/>
</dbReference>
<gene>
    <name evidence="2" type="ORF">GCM10011514_19920</name>
</gene>
<organism evidence="2 3">
    <name type="scientific">Emticicia aquatilis</name>
    <dbReference type="NCBI Taxonomy" id="1537369"/>
    <lineage>
        <taxon>Bacteria</taxon>
        <taxon>Pseudomonadati</taxon>
        <taxon>Bacteroidota</taxon>
        <taxon>Cytophagia</taxon>
        <taxon>Cytophagales</taxon>
        <taxon>Leadbetterellaceae</taxon>
        <taxon>Emticicia</taxon>
    </lineage>
</organism>
<protein>
    <recommendedName>
        <fullName evidence="4">6-phosphogluconate dehydrogenase</fullName>
    </recommendedName>
</protein>
<comment type="caution">
    <text evidence="2">The sequence shown here is derived from an EMBL/GenBank/DDBJ whole genome shotgun (WGS) entry which is preliminary data.</text>
</comment>
<dbReference type="Proteomes" id="UP000609064">
    <property type="component" value="Unassembled WGS sequence"/>
</dbReference>
<dbReference type="EMBL" id="BMKK01000003">
    <property type="protein sequence ID" value="GGD55832.1"/>
    <property type="molecule type" value="Genomic_DNA"/>
</dbReference>
<dbReference type="AlphaFoldDB" id="A0A916YQ37"/>
<feature type="region of interest" description="Disordered" evidence="1">
    <location>
        <begin position="129"/>
        <end position="148"/>
    </location>
</feature>
<proteinExistence type="predicted"/>
<evidence type="ECO:0000256" key="1">
    <source>
        <dbReference type="SAM" id="MobiDB-lite"/>
    </source>
</evidence>
<evidence type="ECO:0000313" key="2">
    <source>
        <dbReference type="EMBL" id="GGD55832.1"/>
    </source>
</evidence>
<evidence type="ECO:0008006" key="4">
    <source>
        <dbReference type="Google" id="ProtNLM"/>
    </source>
</evidence>
<sequence>MKFKITLFIILGLLVGVGYYLTAGYYSKGERAGTISKLSERGYVFKTYEGVLNEGGYSGETGTLTPRYFDFSCKTDSTITKLQRALKTGERVTLKYSEKFFQFPWNGDTKYFVNDVEFLTHPTPVPVETFPQHTVPAPASEAKSDSTL</sequence>
<reference evidence="2" key="2">
    <citation type="submission" date="2020-09" db="EMBL/GenBank/DDBJ databases">
        <authorList>
            <person name="Sun Q."/>
            <person name="Zhou Y."/>
        </authorList>
    </citation>
    <scope>NUCLEOTIDE SEQUENCE</scope>
    <source>
        <strain evidence="2">CGMCC 1.15958</strain>
    </source>
</reference>
<reference evidence="2" key="1">
    <citation type="journal article" date="2014" name="Int. J. Syst. Evol. Microbiol.">
        <title>Complete genome sequence of Corynebacterium casei LMG S-19264T (=DSM 44701T), isolated from a smear-ripened cheese.</title>
        <authorList>
            <consortium name="US DOE Joint Genome Institute (JGI-PGF)"/>
            <person name="Walter F."/>
            <person name="Albersmeier A."/>
            <person name="Kalinowski J."/>
            <person name="Ruckert C."/>
        </authorList>
    </citation>
    <scope>NUCLEOTIDE SEQUENCE</scope>
    <source>
        <strain evidence="2">CGMCC 1.15958</strain>
    </source>
</reference>
<name>A0A916YQ37_9BACT</name>